<keyword evidence="6" id="KW-0547">Nucleotide-binding</keyword>
<feature type="transmembrane region" description="Helical" evidence="10">
    <location>
        <begin position="702"/>
        <end position="724"/>
    </location>
</feature>
<keyword evidence="3" id="KW-0813">Transport</keyword>
<keyword evidence="9 10" id="KW-0472">Membrane</keyword>
<comment type="similarity">
    <text evidence="2">Belongs to the ABC transporter superfamily. ABCA family.</text>
</comment>
<proteinExistence type="inferred from homology"/>
<name>A0A1Y1X003_9FUNG</name>
<keyword evidence="5" id="KW-0677">Repeat</keyword>
<dbReference type="PROSITE" id="PS00211">
    <property type="entry name" value="ABC_TRANSPORTER_1"/>
    <property type="match status" value="2"/>
</dbReference>
<evidence type="ECO:0000313" key="12">
    <source>
        <dbReference type="EMBL" id="ORX78938.1"/>
    </source>
</evidence>
<evidence type="ECO:0000259" key="11">
    <source>
        <dbReference type="PROSITE" id="PS50893"/>
    </source>
</evidence>
<dbReference type="PANTHER" id="PTHR19229">
    <property type="entry name" value="ATP-BINDING CASSETTE TRANSPORTER SUBFAMILY A ABCA"/>
    <property type="match status" value="1"/>
</dbReference>
<dbReference type="Pfam" id="PF12698">
    <property type="entry name" value="ABC2_membrane_3"/>
    <property type="match status" value="1"/>
</dbReference>
<dbReference type="Gene3D" id="3.40.50.300">
    <property type="entry name" value="P-loop containing nucleotide triphosphate hydrolases"/>
    <property type="match status" value="2"/>
</dbReference>
<dbReference type="InterPro" id="IPR003439">
    <property type="entry name" value="ABC_transporter-like_ATP-bd"/>
</dbReference>
<dbReference type="STRING" id="1314790.A0A1Y1X003"/>
<dbReference type="OrthoDB" id="8061355at2759"/>
<dbReference type="AlphaFoldDB" id="A0A1Y1X003"/>
<dbReference type="GO" id="GO:0005319">
    <property type="term" value="F:lipid transporter activity"/>
    <property type="evidence" value="ECO:0007669"/>
    <property type="project" value="TreeGrafter"/>
</dbReference>
<feature type="transmembrane region" description="Helical" evidence="10">
    <location>
        <begin position="768"/>
        <end position="787"/>
    </location>
</feature>
<dbReference type="PANTHER" id="PTHR19229:SF36">
    <property type="entry name" value="ATP-BINDING CASSETTE SUB-FAMILY A MEMBER 2"/>
    <property type="match status" value="1"/>
</dbReference>
<comment type="caution">
    <text evidence="12">The sequence shown here is derived from an EMBL/GenBank/DDBJ whole genome shotgun (WGS) entry which is preliminary data.</text>
</comment>
<evidence type="ECO:0000313" key="13">
    <source>
        <dbReference type="Proteomes" id="UP000193498"/>
    </source>
</evidence>
<feature type="transmembrane region" description="Helical" evidence="10">
    <location>
        <begin position="730"/>
        <end position="756"/>
    </location>
</feature>
<dbReference type="GO" id="GO:0005524">
    <property type="term" value="F:ATP binding"/>
    <property type="evidence" value="ECO:0007669"/>
    <property type="project" value="UniProtKB-KW"/>
</dbReference>
<evidence type="ECO:0000256" key="6">
    <source>
        <dbReference type="ARBA" id="ARBA00022741"/>
    </source>
</evidence>
<keyword evidence="4 10" id="KW-0812">Transmembrane</keyword>
<evidence type="ECO:0000256" key="3">
    <source>
        <dbReference type="ARBA" id="ARBA00022448"/>
    </source>
</evidence>
<dbReference type="InterPro" id="IPR056264">
    <property type="entry name" value="R2_ABCA1-4-like"/>
</dbReference>
<evidence type="ECO:0000256" key="1">
    <source>
        <dbReference type="ARBA" id="ARBA00004141"/>
    </source>
</evidence>
<dbReference type="InterPro" id="IPR013525">
    <property type="entry name" value="ABC2_TM"/>
</dbReference>
<evidence type="ECO:0000256" key="4">
    <source>
        <dbReference type="ARBA" id="ARBA00022692"/>
    </source>
</evidence>
<feature type="domain" description="ABC transporter" evidence="11">
    <location>
        <begin position="107"/>
        <end position="338"/>
    </location>
</feature>
<accession>A0A1Y1X003</accession>
<dbReference type="SMART" id="SM00382">
    <property type="entry name" value="AAA"/>
    <property type="match status" value="2"/>
</dbReference>
<feature type="transmembrane region" description="Helical" evidence="10">
    <location>
        <begin position="26"/>
        <end position="49"/>
    </location>
</feature>
<dbReference type="SUPFAM" id="SSF52540">
    <property type="entry name" value="P-loop containing nucleoside triphosphate hydrolases"/>
    <property type="match status" value="2"/>
</dbReference>
<feature type="transmembrane region" description="Helical" evidence="10">
    <location>
        <begin position="658"/>
        <end position="681"/>
    </location>
</feature>
<dbReference type="InterPro" id="IPR003593">
    <property type="entry name" value="AAA+_ATPase"/>
</dbReference>
<evidence type="ECO:0000256" key="2">
    <source>
        <dbReference type="ARBA" id="ARBA00008869"/>
    </source>
</evidence>
<dbReference type="FunFam" id="3.40.50.300:FF:000298">
    <property type="entry name" value="ATP-binding cassette sub-family A member 12"/>
    <property type="match status" value="1"/>
</dbReference>
<dbReference type="FunFam" id="3.40.50.300:FF:000335">
    <property type="entry name" value="ATP binding cassette subfamily A member 5"/>
    <property type="match status" value="1"/>
</dbReference>
<keyword evidence="12" id="KW-0378">Hydrolase</keyword>
<feature type="transmembrane region" description="Helical" evidence="10">
    <location>
        <begin position="487"/>
        <end position="508"/>
    </location>
</feature>
<evidence type="ECO:0000256" key="8">
    <source>
        <dbReference type="ARBA" id="ARBA00022989"/>
    </source>
</evidence>
<feature type="transmembrane region" description="Helical" evidence="10">
    <location>
        <begin position="842"/>
        <end position="862"/>
    </location>
</feature>
<sequence length="1242" mass="138400">MAFVLKERGGAGLEARDLSESLENNFSLLGAYIMLIFDTLLYLVLAWYLSQIIPSEYGTPKPILFPFKASYWRGTSSETADLHYHPNDQEGLDYLVEPAPNNLKAGLSLRNLTKVYENSQTRAVDRLSIDMYESQVVSFLGHNGCGKSTTISMLTGLIPITSGDAIIDGYSVRNNLKQVRQRLGVCPQHDILWDKLTVRQTLALYAGLKGVERSKIPADVQKFITQTGLLEKADSYVQTLSGGQKRKLSVAIAFIGDSKVVFLDEPTSGMDPYSRRSAWDVINHNRAGRIIVLTTHFMDEADLLGDRIAIMCYGKLQCVGSSLFLKANYGAGYTLTLVRTNEVPQTSNTEILTRIQRIIPDAVSTSDSGGEIVVVIPSKSNGDIPTLLRYLKSNGKAMGIADYGISGASLQDVFLRIMNQNNSPEKGVYSISSDFTMLNDSGDLYEMQAPEELKRATPPSMIKGSTNFFQQWRAVFIKRAMISRRRWVMALAPIVIPLVLCGIGTLIITKEQYSCSPKDASTKKLSFLPTDLTYSSFIRQADRGNATLPVILGGELVQQVDSTISFETLATPGDLQAYIERKRPDLLGGVMMNSNAQPGKLSSYTIAYDITKDMSPLAMVNLANNMLINQLTKKTGYTIRAVYQPFPSKLSDKDWNPVVLFSFLVIFMQIFYLTLPILLLVKENISRAKHQQKISGLSPMAYWLGNFTWDILPILINSASLAAIFASGTIYWTVSFFQTFLFLFIFGCSLTMVTYLFSSRFSTTNGGLNALLAFHGLTVFFYLSAYLPLYFETADAAKYINYAAFPLFPSTPGYYSLLVMMNGFMLQCAQNPQLDPSRTWDITLLGYPLFVMIAQTVVYFLLTILKENWKTIRASYVKQKKHDHEDHTSGTTVSDDVYNEQDRLNSGSNTDLVQLRHLRKEYPKNADKKIKVAVRDLSLGIRQGECFGLLGSNGAGKTTTLKILSGDVFPTSGECIVNGRSIRRNLSSVRKTLGVCPQFDVLINQLSVRQHFEFYCNIKGIPSSKAPTIVRWLLNHLNLIDHATKLPKQLSGGNRRKLSLGIAIIGAPSVLLLDEPSTGMDPLAKRFMWDVINGLTSEKSIILTTHSMEEADALCSRIGIMVAGQLCSLGSPQHLKNKHGKGYELEILVCSGGNPGHIISSIQQVFGQTTLLEQQCNRIRLEISYSPTNNRPEQNFDLADVFEWMEQMRQQLGIDDYSISQTSLEQVFLNFAKEDHTYNKNE</sequence>
<feature type="domain" description="ABC transporter" evidence="11">
    <location>
        <begin position="913"/>
        <end position="1148"/>
    </location>
</feature>
<keyword evidence="13" id="KW-1185">Reference proteome</keyword>
<evidence type="ECO:0000256" key="9">
    <source>
        <dbReference type="ARBA" id="ARBA00023136"/>
    </source>
</evidence>
<dbReference type="Pfam" id="PF23321">
    <property type="entry name" value="R1_ABCA1"/>
    <property type="match status" value="1"/>
</dbReference>
<comment type="subcellular location">
    <subcellularLocation>
        <location evidence="1">Membrane</location>
        <topology evidence="1">Multi-pass membrane protein</topology>
    </subcellularLocation>
</comment>
<dbReference type="PROSITE" id="PS50893">
    <property type="entry name" value="ABC_TRANSPORTER_2"/>
    <property type="match status" value="2"/>
</dbReference>
<protein>
    <submittedName>
        <fullName evidence="12">p-loop containing nucleoside triphosphate hydrolase protein</fullName>
    </submittedName>
</protein>
<organism evidence="12 13">
    <name type="scientific">Basidiobolus meristosporus CBS 931.73</name>
    <dbReference type="NCBI Taxonomy" id="1314790"/>
    <lineage>
        <taxon>Eukaryota</taxon>
        <taxon>Fungi</taxon>
        <taxon>Fungi incertae sedis</taxon>
        <taxon>Zoopagomycota</taxon>
        <taxon>Entomophthoromycotina</taxon>
        <taxon>Basidiobolomycetes</taxon>
        <taxon>Basidiobolales</taxon>
        <taxon>Basidiobolaceae</taxon>
        <taxon>Basidiobolus</taxon>
    </lineage>
</organism>
<dbReference type="InterPro" id="IPR026082">
    <property type="entry name" value="ABCA"/>
</dbReference>
<feature type="transmembrane region" description="Helical" evidence="10">
    <location>
        <begin position="799"/>
        <end position="821"/>
    </location>
</feature>
<dbReference type="InParanoid" id="A0A1Y1X003"/>
<dbReference type="EMBL" id="MCFE01000804">
    <property type="protein sequence ID" value="ORX78938.1"/>
    <property type="molecule type" value="Genomic_DNA"/>
</dbReference>
<evidence type="ECO:0000256" key="7">
    <source>
        <dbReference type="ARBA" id="ARBA00022840"/>
    </source>
</evidence>
<gene>
    <name evidence="12" type="ORF">K493DRAFT_362785</name>
</gene>
<dbReference type="GO" id="GO:0016887">
    <property type="term" value="F:ATP hydrolysis activity"/>
    <property type="evidence" value="ECO:0007669"/>
    <property type="project" value="InterPro"/>
</dbReference>
<dbReference type="InterPro" id="IPR017871">
    <property type="entry name" value="ABC_transporter-like_CS"/>
</dbReference>
<evidence type="ECO:0000256" key="10">
    <source>
        <dbReference type="SAM" id="Phobius"/>
    </source>
</evidence>
<dbReference type="GO" id="GO:0140359">
    <property type="term" value="F:ABC-type transporter activity"/>
    <property type="evidence" value="ECO:0007669"/>
    <property type="project" value="InterPro"/>
</dbReference>
<dbReference type="Proteomes" id="UP000193498">
    <property type="component" value="Unassembled WGS sequence"/>
</dbReference>
<reference evidence="12 13" key="1">
    <citation type="submission" date="2016-07" db="EMBL/GenBank/DDBJ databases">
        <title>Pervasive Adenine N6-methylation of Active Genes in Fungi.</title>
        <authorList>
            <consortium name="DOE Joint Genome Institute"/>
            <person name="Mondo S.J."/>
            <person name="Dannebaum R.O."/>
            <person name="Kuo R.C."/>
            <person name="Labutti K."/>
            <person name="Haridas S."/>
            <person name="Kuo A."/>
            <person name="Salamov A."/>
            <person name="Ahrendt S.R."/>
            <person name="Lipzen A."/>
            <person name="Sullivan W."/>
            <person name="Andreopoulos W.B."/>
            <person name="Clum A."/>
            <person name="Lindquist E."/>
            <person name="Daum C."/>
            <person name="Ramamoorthy G.K."/>
            <person name="Gryganskyi A."/>
            <person name="Culley D."/>
            <person name="Magnuson J.K."/>
            <person name="James T.Y."/>
            <person name="O'Malley M.A."/>
            <person name="Stajich J.E."/>
            <person name="Spatafora J.W."/>
            <person name="Visel A."/>
            <person name="Grigoriev I.V."/>
        </authorList>
    </citation>
    <scope>NUCLEOTIDE SEQUENCE [LARGE SCALE GENOMIC DNA]</scope>
    <source>
        <strain evidence="12 13">CBS 931.73</strain>
    </source>
</reference>
<dbReference type="Pfam" id="PF00005">
    <property type="entry name" value="ABC_tran"/>
    <property type="match status" value="2"/>
</dbReference>
<dbReference type="InterPro" id="IPR027417">
    <property type="entry name" value="P-loop_NTPase"/>
</dbReference>
<evidence type="ECO:0000256" key="5">
    <source>
        <dbReference type="ARBA" id="ARBA00022737"/>
    </source>
</evidence>
<keyword evidence="7" id="KW-0067">ATP-binding</keyword>
<dbReference type="GO" id="GO:0016020">
    <property type="term" value="C:membrane"/>
    <property type="evidence" value="ECO:0007669"/>
    <property type="project" value="UniProtKB-SubCell"/>
</dbReference>
<dbReference type="CDD" id="cd03263">
    <property type="entry name" value="ABC_subfamily_A"/>
    <property type="match status" value="2"/>
</dbReference>
<keyword evidence="8 10" id="KW-1133">Transmembrane helix</keyword>